<dbReference type="InterPro" id="IPR036291">
    <property type="entry name" value="NAD(P)-bd_dom_sf"/>
</dbReference>
<reference evidence="9" key="3">
    <citation type="submission" date="2025-09" db="UniProtKB">
        <authorList>
            <consortium name="Ensembl"/>
        </authorList>
    </citation>
    <scope>IDENTIFICATION</scope>
</reference>
<evidence type="ECO:0000256" key="1">
    <source>
        <dbReference type="ARBA" id="ARBA00004496"/>
    </source>
</evidence>
<dbReference type="FunFam" id="3.40.50.720:FF:000259">
    <property type="entry name" value="Sepiapterin reductase"/>
    <property type="match status" value="1"/>
</dbReference>
<evidence type="ECO:0000256" key="6">
    <source>
        <dbReference type="ARBA" id="ARBA00022490"/>
    </source>
</evidence>
<evidence type="ECO:0000313" key="9">
    <source>
        <dbReference type="Ensembl" id="ENSENLP00000009802.1"/>
    </source>
</evidence>
<dbReference type="OMA" id="CEKAPFW"/>
<dbReference type="PANTHER" id="PTHR44085">
    <property type="entry name" value="SEPIAPTERIN REDUCTASE"/>
    <property type="match status" value="1"/>
</dbReference>
<keyword evidence="10" id="KW-1185">Reference proteome</keyword>
<name>A0A665TRL9_ECHNA</name>
<keyword evidence="7" id="KW-0521">NADP</keyword>
<sequence>FEFDNMSRICTTNARTLGRGLCIITGASKGLGRALAHEAAHLLEPSSVLLLVARSGALLKKLREELQSSIGQQQLEIHCITADLSTKEGVNTTLKVARKQKVLNETDHVLLINNAASLGAISAFESFTDVESVNSYLSLNVSSALALTAGILQMFPARPGLRRSVVNISSTFAQQVSPSWVLYCTGKAARKMMFNVLAEERPDVKVLNYSPGPLDTEMQEEIERVTGIAYHLLPCQESAVKLMKLLLDNEFASGVHLDFFDV</sequence>
<dbReference type="SUPFAM" id="SSF51735">
    <property type="entry name" value="NAD(P)-binding Rossmann-fold domains"/>
    <property type="match status" value="1"/>
</dbReference>
<dbReference type="GO" id="GO:0005737">
    <property type="term" value="C:cytoplasm"/>
    <property type="evidence" value="ECO:0007669"/>
    <property type="project" value="UniProtKB-SubCell"/>
</dbReference>
<comment type="similarity">
    <text evidence="2">Belongs to the sepiapterin reductase family.</text>
</comment>
<dbReference type="InterPro" id="IPR006393">
    <property type="entry name" value="Sepiapterin_red"/>
</dbReference>
<reference evidence="9" key="1">
    <citation type="submission" date="2021-04" db="EMBL/GenBank/DDBJ databases">
        <authorList>
            <consortium name="Wellcome Sanger Institute Data Sharing"/>
        </authorList>
    </citation>
    <scope>NUCLEOTIDE SEQUENCE [LARGE SCALE GENOMIC DNA]</scope>
</reference>
<dbReference type="Proteomes" id="UP000472264">
    <property type="component" value="Chromosome 9"/>
</dbReference>
<evidence type="ECO:0000256" key="4">
    <source>
        <dbReference type="ARBA" id="ARBA00013075"/>
    </source>
</evidence>
<dbReference type="InterPro" id="IPR002347">
    <property type="entry name" value="SDR_fam"/>
</dbReference>
<comment type="subcellular location">
    <subcellularLocation>
        <location evidence="1">Cytoplasm</location>
    </subcellularLocation>
</comment>
<dbReference type="AlphaFoldDB" id="A0A665TRL9"/>
<comment type="subunit">
    <text evidence="3">Homodimer.</text>
</comment>
<proteinExistence type="inferred from homology"/>
<dbReference type="InParanoid" id="A0A665TRL9"/>
<dbReference type="NCBIfam" id="TIGR01500">
    <property type="entry name" value="sepiapter_red"/>
    <property type="match status" value="1"/>
</dbReference>
<dbReference type="Ensembl" id="ENSENLT00000010258.1">
    <property type="protein sequence ID" value="ENSENLP00000009802.1"/>
    <property type="gene ID" value="ENSENLG00000004724.1"/>
</dbReference>
<dbReference type="PRINTS" id="PR00081">
    <property type="entry name" value="GDHRDH"/>
</dbReference>
<dbReference type="Pfam" id="PF00106">
    <property type="entry name" value="adh_short"/>
    <property type="match status" value="1"/>
</dbReference>
<keyword evidence="6" id="KW-0963">Cytoplasm</keyword>
<reference evidence="9" key="2">
    <citation type="submission" date="2025-08" db="UniProtKB">
        <authorList>
            <consortium name="Ensembl"/>
        </authorList>
    </citation>
    <scope>IDENTIFICATION</scope>
</reference>
<evidence type="ECO:0000256" key="8">
    <source>
        <dbReference type="ARBA" id="ARBA00023002"/>
    </source>
</evidence>
<evidence type="ECO:0000256" key="5">
    <source>
        <dbReference type="ARBA" id="ARBA00019170"/>
    </source>
</evidence>
<dbReference type="InterPro" id="IPR051721">
    <property type="entry name" value="Biopterin_syn/organic_redct"/>
</dbReference>
<evidence type="ECO:0000313" key="10">
    <source>
        <dbReference type="Proteomes" id="UP000472264"/>
    </source>
</evidence>
<evidence type="ECO:0000256" key="7">
    <source>
        <dbReference type="ARBA" id="ARBA00022857"/>
    </source>
</evidence>
<dbReference type="PANTHER" id="PTHR44085:SF2">
    <property type="entry name" value="SEPIAPTERIN REDUCTASE"/>
    <property type="match status" value="1"/>
</dbReference>
<accession>A0A665TRL9</accession>
<dbReference type="EC" id="1.1.1.153" evidence="4"/>
<protein>
    <recommendedName>
        <fullName evidence="5">Sepiapterin reductase</fullName>
        <ecNumber evidence="4">1.1.1.153</ecNumber>
    </recommendedName>
</protein>
<evidence type="ECO:0000256" key="3">
    <source>
        <dbReference type="ARBA" id="ARBA00011738"/>
    </source>
</evidence>
<gene>
    <name evidence="9" type="primary">sprb</name>
</gene>
<organism evidence="9 10">
    <name type="scientific">Echeneis naucrates</name>
    <name type="common">Live sharksucker</name>
    <dbReference type="NCBI Taxonomy" id="173247"/>
    <lineage>
        <taxon>Eukaryota</taxon>
        <taxon>Metazoa</taxon>
        <taxon>Chordata</taxon>
        <taxon>Craniata</taxon>
        <taxon>Vertebrata</taxon>
        <taxon>Euteleostomi</taxon>
        <taxon>Actinopterygii</taxon>
        <taxon>Neopterygii</taxon>
        <taxon>Teleostei</taxon>
        <taxon>Neoteleostei</taxon>
        <taxon>Acanthomorphata</taxon>
        <taxon>Carangaria</taxon>
        <taxon>Carangiformes</taxon>
        <taxon>Echeneidae</taxon>
        <taxon>Echeneis</taxon>
    </lineage>
</organism>
<dbReference type="CDD" id="cd05367">
    <property type="entry name" value="SPR-like_SDR_c"/>
    <property type="match status" value="1"/>
</dbReference>
<keyword evidence="8" id="KW-0560">Oxidoreductase</keyword>
<dbReference type="Gene3D" id="3.40.50.720">
    <property type="entry name" value="NAD(P)-binding Rossmann-like Domain"/>
    <property type="match status" value="1"/>
</dbReference>
<dbReference type="GO" id="GO:0006729">
    <property type="term" value="P:tetrahydrobiopterin biosynthetic process"/>
    <property type="evidence" value="ECO:0007669"/>
    <property type="project" value="InterPro"/>
</dbReference>
<dbReference type="GO" id="GO:0004757">
    <property type="term" value="F:sepiapterin reductase (NADP+) activity"/>
    <property type="evidence" value="ECO:0007669"/>
    <property type="project" value="UniProtKB-EC"/>
</dbReference>
<evidence type="ECO:0000256" key="2">
    <source>
        <dbReference type="ARBA" id="ARBA00010483"/>
    </source>
</evidence>